<dbReference type="PATRIC" id="fig|1405.8.peg.391"/>
<accession>A0A090YMG9</accession>
<reference evidence="1 2" key="1">
    <citation type="submission" date="2014-04" db="EMBL/GenBank/DDBJ databases">
        <authorList>
            <person name="Bishop-Lilly K.A."/>
            <person name="Broomall S.M."/>
            <person name="Chain P.S."/>
            <person name="Chertkov O."/>
            <person name="Coyne S.R."/>
            <person name="Daligault H.E."/>
            <person name="Davenport K.W."/>
            <person name="Erkkila T."/>
            <person name="Frey K.G."/>
            <person name="Gibbons H.S."/>
            <person name="Gu W."/>
            <person name="Jaissle J."/>
            <person name="Johnson S.L."/>
            <person name="Koroleva G.I."/>
            <person name="Ladner J.T."/>
            <person name="Lo C.-C."/>
            <person name="Minogue T.D."/>
            <person name="Munk C."/>
            <person name="Palacios G.F."/>
            <person name="Redden C.L."/>
            <person name="Rosenzweig C.N."/>
            <person name="Scholz M.B."/>
            <person name="Teshima H."/>
            <person name="Xu Y."/>
        </authorList>
    </citation>
    <scope>NUCLEOTIDE SEQUENCE [LARGE SCALE GENOMIC DNA]</scope>
    <source>
        <strain evidence="1 2">BHP</strain>
    </source>
</reference>
<dbReference type="AlphaFoldDB" id="A0A090YMG9"/>
<proteinExistence type="predicted"/>
<dbReference type="Proteomes" id="UP000029389">
    <property type="component" value="Unassembled WGS sequence"/>
</dbReference>
<protein>
    <submittedName>
        <fullName evidence="1">Uncharacterized protein</fullName>
    </submittedName>
</protein>
<organism evidence="1 2">
    <name type="scientific">Bacillus clarus</name>
    <dbReference type="NCBI Taxonomy" id="2338372"/>
    <lineage>
        <taxon>Bacteria</taxon>
        <taxon>Bacillati</taxon>
        <taxon>Bacillota</taxon>
        <taxon>Bacilli</taxon>
        <taxon>Bacillales</taxon>
        <taxon>Bacillaceae</taxon>
        <taxon>Bacillus</taxon>
        <taxon>Bacillus cereus group</taxon>
    </lineage>
</organism>
<evidence type="ECO:0000313" key="2">
    <source>
        <dbReference type="Proteomes" id="UP000029389"/>
    </source>
</evidence>
<comment type="caution">
    <text evidence="1">The sequence shown here is derived from an EMBL/GenBank/DDBJ whole genome shotgun (WGS) entry which is preliminary data.</text>
</comment>
<evidence type="ECO:0000313" key="1">
    <source>
        <dbReference type="EMBL" id="KFM99644.1"/>
    </source>
</evidence>
<gene>
    <name evidence="1" type="ORF">DJ93_223</name>
</gene>
<name>A0A090YMG9_9BACI</name>
<dbReference type="EMBL" id="JMQC01000008">
    <property type="protein sequence ID" value="KFM99644.1"/>
    <property type="molecule type" value="Genomic_DNA"/>
</dbReference>
<sequence>MKFEKPATKQSQIAACMITPFKARVVTACWNQYLMAV</sequence>